<dbReference type="VEuPathDB" id="FungiDB:DD237_006461"/>
<dbReference type="AlphaFoldDB" id="A0A3M6V6X9"/>
<accession>A0A3M6V6X9</accession>
<dbReference type="PROSITE" id="PS50994">
    <property type="entry name" value="INTEGRASE"/>
    <property type="match status" value="1"/>
</dbReference>
<dbReference type="PANTHER" id="PTHR42648">
    <property type="entry name" value="TRANSPOSASE, PUTATIVE-RELATED"/>
    <property type="match status" value="1"/>
</dbReference>
<sequence length="148" mass="17149">MDGFSRYVKTYLLKSKTEGEVNQHMKNYKKWAERQHANRVDRIISRELIEGNADQQCLIRQVLTDKGQEFCNGTMETWYTEHGIVHTKVGPKASQLNLVERTHQTLIGMVKTMMHQSGFPKSLWVHALEKFCVCKEQGVLQGCRMHAL</sequence>
<evidence type="ECO:0000259" key="1">
    <source>
        <dbReference type="PROSITE" id="PS50994"/>
    </source>
</evidence>
<dbReference type="SUPFAM" id="SSF53098">
    <property type="entry name" value="Ribonuclease H-like"/>
    <property type="match status" value="1"/>
</dbReference>
<dbReference type="Proteomes" id="UP000282087">
    <property type="component" value="Unassembled WGS sequence"/>
</dbReference>
<dbReference type="InterPro" id="IPR001584">
    <property type="entry name" value="Integrase_cat-core"/>
</dbReference>
<dbReference type="EMBL" id="QLLG01000652">
    <property type="protein sequence ID" value="RMX62415.1"/>
    <property type="molecule type" value="Genomic_DNA"/>
</dbReference>
<dbReference type="InterPro" id="IPR012337">
    <property type="entry name" value="RNaseH-like_sf"/>
</dbReference>
<dbReference type="InterPro" id="IPR039537">
    <property type="entry name" value="Retrotran_Ty1/copia-like"/>
</dbReference>
<protein>
    <recommendedName>
        <fullName evidence="1">Integrase catalytic domain-containing protein</fullName>
    </recommendedName>
</protein>
<dbReference type="PANTHER" id="PTHR42648:SF28">
    <property type="entry name" value="TRANSPOSON-ENCODED PROTEIN WITH RIBONUCLEASE H-LIKE AND RETROVIRUS ZINC FINGER-LIKE DOMAINS"/>
    <property type="match status" value="1"/>
</dbReference>
<evidence type="ECO:0000313" key="2">
    <source>
        <dbReference type="EMBL" id="RMX62415.1"/>
    </source>
</evidence>
<dbReference type="GO" id="GO:0003676">
    <property type="term" value="F:nucleic acid binding"/>
    <property type="evidence" value="ECO:0007669"/>
    <property type="project" value="InterPro"/>
</dbReference>
<dbReference type="STRING" id="542832.A0A3M6V6X9"/>
<gene>
    <name evidence="2" type="ORF">DD238_008194</name>
</gene>
<dbReference type="InterPro" id="IPR036397">
    <property type="entry name" value="RNaseH_sf"/>
</dbReference>
<comment type="caution">
    <text evidence="2">The sequence shown here is derived from an EMBL/GenBank/DDBJ whole genome shotgun (WGS) entry which is preliminary data.</text>
</comment>
<organism evidence="2 3">
    <name type="scientific">Peronospora effusa</name>
    <dbReference type="NCBI Taxonomy" id="542832"/>
    <lineage>
        <taxon>Eukaryota</taxon>
        <taxon>Sar</taxon>
        <taxon>Stramenopiles</taxon>
        <taxon>Oomycota</taxon>
        <taxon>Peronosporomycetes</taxon>
        <taxon>Peronosporales</taxon>
        <taxon>Peronosporaceae</taxon>
        <taxon>Peronospora</taxon>
    </lineage>
</organism>
<dbReference type="Gene3D" id="3.30.420.10">
    <property type="entry name" value="Ribonuclease H-like superfamily/Ribonuclease H"/>
    <property type="match status" value="1"/>
</dbReference>
<name>A0A3M6V6X9_9STRA</name>
<proteinExistence type="predicted"/>
<dbReference type="GO" id="GO:0015074">
    <property type="term" value="P:DNA integration"/>
    <property type="evidence" value="ECO:0007669"/>
    <property type="project" value="InterPro"/>
</dbReference>
<feature type="domain" description="Integrase catalytic" evidence="1">
    <location>
        <begin position="1"/>
        <end position="148"/>
    </location>
</feature>
<keyword evidence="3" id="KW-1185">Reference proteome</keyword>
<evidence type="ECO:0000313" key="3">
    <source>
        <dbReference type="Proteomes" id="UP000282087"/>
    </source>
</evidence>
<reference evidence="2 3" key="1">
    <citation type="submission" date="2018-06" db="EMBL/GenBank/DDBJ databases">
        <title>Comparative genomics of downy mildews reveals potential adaptations to biotrophy.</title>
        <authorList>
            <person name="Fletcher K."/>
            <person name="Klosterman S.J."/>
            <person name="Derevnina L."/>
            <person name="Martin F."/>
            <person name="Koike S."/>
            <person name="Reyes Chin-Wo S."/>
            <person name="Mou B."/>
            <person name="Michelmore R."/>
        </authorList>
    </citation>
    <scope>NUCLEOTIDE SEQUENCE [LARGE SCALE GENOMIC DNA]</scope>
    <source>
        <strain evidence="2 3">R14</strain>
    </source>
</reference>